<feature type="repeat" description="TPR" evidence="1">
    <location>
        <begin position="194"/>
        <end position="227"/>
    </location>
</feature>
<dbReference type="Gene3D" id="3.90.550.10">
    <property type="entry name" value="Spore Coat Polysaccharide Biosynthesis Protein SpsA, Chain A"/>
    <property type="match status" value="1"/>
</dbReference>
<dbReference type="SUPFAM" id="SSF48452">
    <property type="entry name" value="TPR-like"/>
    <property type="match status" value="2"/>
</dbReference>
<dbReference type="PROSITE" id="PS50005">
    <property type="entry name" value="TPR"/>
    <property type="match status" value="1"/>
</dbReference>
<dbReference type="SMART" id="SM00028">
    <property type="entry name" value="TPR"/>
    <property type="match status" value="4"/>
</dbReference>
<name>A0ABS4S2L0_PAEXY</name>
<dbReference type="PANTHER" id="PTHR43630">
    <property type="entry name" value="POLY-BETA-1,6-N-ACETYL-D-GLUCOSAMINE SYNTHASE"/>
    <property type="match status" value="1"/>
</dbReference>
<dbReference type="EMBL" id="JAGIKV010000036">
    <property type="protein sequence ID" value="MBP2249355.1"/>
    <property type="molecule type" value="Genomic_DNA"/>
</dbReference>
<dbReference type="SUPFAM" id="SSF53448">
    <property type="entry name" value="Nucleotide-diphospho-sugar transferases"/>
    <property type="match status" value="1"/>
</dbReference>
<feature type="domain" description="Glycosyltransferase 2-like" evidence="2">
    <location>
        <begin position="6"/>
        <end position="123"/>
    </location>
</feature>
<evidence type="ECO:0000259" key="2">
    <source>
        <dbReference type="Pfam" id="PF00535"/>
    </source>
</evidence>
<dbReference type="CDD" id="cd02511">
    <property type="entry name" value="Beta4Glucosyltransferase"/>
    <property type="match status" value="1"/>
</dbReference>
<comment type="caution">
    <text evidence="3">The sequence shown here is derived from an EMBL/GenBank/DDBJ whole genome shotgun (WGS) entry which is preliminary data.</text>
</comment>
<evidence type="ECO:0000256" key="1">
    <source>
        <dbReference type="PROSITE-ProRule" id="PRU00339"/>
    </source>
</evidence>
<keyword evidence="1" id="KW-0802">TPR repeat</keyword>
<evidence type="ECO:0000313" key="3">
    <source>
        <dbReference type="EMBL" id="MBP2249355.1"/>
    </source>
</evidence>
<dbReference type="InterPro" id="IPR029044">
    <property type="entry name" value="Nucleotide-diphossugar_trans"/>
</dbReference>
<dbReference type="PANTHER" id="PTHR43630:SF2">
    <property type="entry name" value="GLYCOSYLTRANSFERASE"/>
    <property type="match status" value="1"/>
</dbReference>
<dbReference type="Pfam" id="PF00535">
    <property type="entry name" value="Glycos_transf_2"/>
    <property type="match status" value="1"/>
</dbReference>
<keyword evidence="4" id="KW-1185">Reference proteome</keyword>
<dbReference type="Gene3D" id="1.25.40.10">
    <property type="entry name" value="Tetratricopeptide repeat domain"/>
    <property type="match status" value="2"/>
</dbReference>
<accession>A0ABS4S2L0</accession>
<reference evidence="3 4" key="1">
    <citation type="submission" date="2021-03" db="EMBL/GenBank/DDBJ databases">
        <title>Genomic Encyclopedia of Type Strains, Phase IV (KMG-IV): sequencing the most valuable type-strain genomes for metagenomic binning, comparative biology and taxonomic classification.</title>
        <authorList>
            <person name="Goeker M."/>
        </authorList>
    </citation>
    <scope>NUCLEOTIDE SEQUENCE [LARGE SCALE GENOMIC DNA]</scope>
    <source>
        <strain evidence="3 4">DSM 21292</strain>
    </source>
</reference>
<sequence length="635" mass="74096">MTKSISLCMIVKNEEQYIERCLESVKQVVNEIVIVDTGSKDATIDIANKYTTNIYSFDWVNDFSAARNFAINHAKSDYILVMDADEYLEEYADLQKDLIKDYDYYVFNIKNHMKFNRSFTHTAVRMFRNHVGLKYENRLHEHLNILEKNHEYVGDMSACTIEHVGYMDEEILEEKKYKRNLPLMKLEVQEHPTAYNLFNMGKTYFGMNEFKKAVPYFQKSYSLGKDKVYLPELFTKLAFALNETGQVNDALSILNDATVLYPLETEMKYIQGIIFMNNGYYKDAEKCFLNCLELGDQGTLITEGSGSYMAHLQLSDVYERSNQLDKSYNARINAMKVKGDSAHVLQDYLQFTLRINQPLDDTKQIIEDYYRMNNIDDLQNLMNVLYSLRHPLLNVYLGKFKITTEPHIHAIAKIYSKDKNQMKTVLEEIRDMEKREIVQDILLVGYIFKEASLANKIQNLMNFGNKEMKVIKQLLKGELLTGSLSSALQPVLFSLCRQLIIIEEFELFQDLTEKLINNDPKNHFGVCKLLSEFRFDELAIDMLIVTFKDSPNNPEVVRLLGDLCFRNGYLEDAEIFYTKLLNLDSSYEVYERNFRLYEKKNDTQGMMKIGNGIVEKFPAVSWVHELYPVSNRLIK</sequence>
<gene>
    <name evidence="3" type="ORF">J2Z28_006050</name>
</gene>
<dbReference type="Proteomes" id="UP000810207">
    <property type="component" value="Unassembled WGS sequence"/>
</dbReference>
<dbReference type="InterPro" id="IPR019734">
    <property type="entry name" value="TPR_rpt"/>
</dbReference>
<dbReference type="InterPro" id="IPR001173">
    <property type="entry name" value="Glyco_trans_2-like"/>
</dbReference>
<proteinExistence type="predicted"/>
<dbReference type="Pfam" id="PF13181">
    <property type="entry name" value="TPR_8"/>
    <property type="match status" value="1"/>
</dbReference>
<protein>
    <submittedName>
        <fullName evidence="3">Glycosyltransferase involved in cell wall biosynthesis</fullName>
    </submittedName>
</protein>
<dbReference type="RefSeq" id="WP_211085534.1">
    <property type="nucleotide sequence ID" value="NZ_CBCSLC010000057.1"/>
</dbReference>
<organism evidence="3 4">
    <name type="scientific">Paenibacillus xylanexedens</name>
    <dbReference type="NCBI Taxonomy" id="528191"/>
    <lineage>
        <taxon>Bacteria</taxon>
        <taxon>Bacillati</taxon>
        <taxon>Bacillota</taxon>
        <taxon>Bacilli</taxon>
        <taxon>Bacillales</taxon>
        <taxon>Paenibacillaceae</taxon>
        <taxon>Paenibacillus</taxon>
    </lineage>
</organism>
<dbReference type="InterPro" id="IPR011990">
    <property type="entry name" value="TPR-like_helical_dom_sf"/>
</dbReference>
<evidence type="ECO:0000313" key="4">
    <source>
        <dbReference type="Proteomes" id="UP000810207"/>
    </source>
</evidence>